<keyword evidence="5" id="KW-0539">Nucleus</keyword>
<evidence type="ECO:0000256" key="6">
    <source>
        <dbReference type="ARBA" id="ARBA00038266"/>
    </source>
</evidence>
<evidence type="ECO:0008006" key="13">
    <source>
        <dbReference type="Google" id="ProtNLM"/>
    </source>
</evidence>
<feature type="domain" description="RSE1/DDB1/CPSF1 C-terminal" evidence="8">
    <location>
        <begin position="865"/>
        <end position="1192"/>
    </location>
</feature>
<accession>A0AAE0GFN4</accession>
<dbReference type="InterPro" id="IPR018846">
    <property type="entry name" value="Beta-prop_RSE1/DDB1/CPSF1_1st"/>
</dbReference>
<comment type="subcellular location">
    <subcellularLocation>
        <location evidence="1">Nucleus</location>
    </subcellularLocation>
</comment>
<sequence length="1225" mass="134463">MYLYNMTLQRATGCQSAVYGNFSGPKAQEIVVSRGSLLELLRPDENGKMQLVTSVFVFGEIRDMSAFRLTGGQRDYLCVGSDSGRFVVLEYVKEKNQFAPVHVETFGKSGCRRIVPGQYLAVDPKGRAAMIGACEKQKLVYVFNRDTAANLTISSPLEAHKSHTLVFCIIAMDCGFDNPIFAAIELDYMDADQDSTGEAAAEAQKHLTFYELDLGLNHVVRKYSEPVDNGANMLLTVPGGADGPSGVLVCAENFVIYKKEGHPDVRAVIPRRNDLPGDRGVLLIASTTSKVKSGFFFLVQSEYGDIYKVSLEYAAGRAEGETEVSELKIKYFDTLPPCSSICFLKTGFLFAGSEFGNHALYQFQGMGDHEDDVESSSLTLMETEEGFQPVFFDPRPLRNLALIDEIVSLAPFTDMKPVSFAGEETPVLVGTVGRGPRSSVRMLRQGVALTEMAVSDLPGNPEAVWTVRKFAADDFDAYIVVSFNNATLVLSIGETVEEVYDSGFLGTTPSMKVGQIGEDSLFQVYPAGLRHIRADRRVNEWKAPGRKQVQKVASNSRQVILALSGGEIVYFELDGISGQLVEAEKKELTGEISCMDVGPVPEGRQRAKFLAVGFYEQMVRVLSLDPDNCLSMLSVITTAAPPATLMQLDTAMGSSADDADASVGSLFLNIGLDNGVLLRTEVDRVTGQLSDTRMRMLGAKPPKLFPVTVRGRQAMLALSSRPWIGYSDAGRFIIAPLSYDQLDYASSFASDQCPEGIVGIADSKLRIVTIERLGEVFNQSSCKLRYTPRKFCVHAEGDTQRIVVVQSDHGCGSTAEALETRKVEKKAKAEGMDVDGEDEEEDEEEEAFTPEEQFGAPKASEGQWASCIQVVDMGSKTQPAEVLSTIELNRTGEDNEAALSTCTCSFVKFPGKSFVAVGTAKDLSFYPRSASGGAIYLFRLQADGELAQLHKTPIDEVPACMCAFQDKLLVGMGTTLRLYDLGKKKMLRKCELKGFPSFITTLNVCGDRIYVGDLQHSFQFVKYKASENSMYVFADDLTPRWITASLQLDYDTMAAADKFGNVSICRLPSEISDEVEEDPTGGKMVHSQGMLNGAPNKVEQVVQFHVGETVTSLCRAQMQPGGTESMLYATLMGSIGALLPFSSREDVDFFHHLEMHMRQENVPLCGRDHMAYRSAYFPVKDVIDGDLCEQYAMLSSELQRKIAEELDRTPSEILKKLEDLRAKIC</sequence>
<evidence type="ECO:0000313" key="11">
    <source>
        <dbReference type="EMBL" id="KAK3277183.1"/>
    </source>
</evidence>
<dbReference type="Pfam" id="PF10433">
    <property type="entry name" value="Beta-prop_RSE1_1st"/>
    <property type="match status" value="1"/>
</dbReference>
<evidence type="ECO:0000256" key="2">
    <source>
        <dbReference type="ARBA" id="ARBA00022664"/>
    </source>
</evidence>
<dbReference type="Proteomes" id="UP001190700">
    <property type="component" value="Unassembled WGS sequence"/>
</dbReference>
<dbReference type="FunFam" id="2.130.10.10:FF:000031">
    <property type="entry name" value="Splicing factor 3b subunit 3"/>
    <property type="match status" value="1"/>
</dbReference>
<feature type="domain" description="RSE1/DDB1/CPSF1 first beta-propeller" evidence="9">
    <location>
        <begin position="15"/>
        <end position="385"/>
    </location>
</feature>
<dbReference type="InterPro" id="IPR015943">
    <property type="entry name" value="WD40/YVTN_repeat-like_dom_sf"/>
</dbReference>
<evidence type="ECO:0000256" key="3">
    <source>
        <dbReference type="ARBA" id="ARBA00022728"/>
    </source>
</evidence>
<dbReference type="FunFam" id="2.130.10.10:FF:001143">
    <property type="entry name" value="Pre-mRNA-splicing factor rse-1, putative"/>
    <property type="match status" value="1"/>
</dbReference>
<dbReference type="GO" id="GO:0005681">
    <property type="term" value="C:spliceosomal complex"/>
    <property type="evidence" value="ECO:0007669"/>
    <property type="project" value="UniProtKB-KW"/>
</dbReference>
<dbReference type="SUPFAM" id="SSF50978">
    <property type="entry name" value="WD40 repeat-like"/>
    <property type="match status" value="1"/>
</dbReference>
<name>A0AAE0GFN4_9CHLO</name>
<dbReference type="Pfam" id="PF03178">
    <property type="entry name" value="CPSF_A"/>
    <property type="match status" value="1"/>
</dbReference>
<dbReference type="GO" id="GO:0008380">
    <property type="term" value="P:RNA splicing"/>
    <property type="evidence" value="ECO:0007669"/>
    <property type="project" value="UniProtKB-KW"/>
</dbReference>
<dbReference type="GO" id="GO:0006397">
    <property type="term" value="P:mRNA processing"/>
    <property type="evidence" value="ECO:0007669"/>
    <property type="project" value="UniProtKB-KW"/>
</dbReference>
<dbReference type="EMBL" id="LGRX02006223">
    <property type="protein sequence ID" value="KAK3277183.1"/>
    <property type="molecule type" value="Genomic_DNA"/>
</dbReference>
<dbReference type="InterPro" id="IPR050358">
    <property type="entry name" value="RSE1/DDB1/CFT1"/>
</dbReference>
<evidence type="ECO:0000259" key="8">
    <source>
        <dbReference type="Pfam" id="PF03178"/>
    </source>
</evidence>
<dbReference type="InterPro" id="IPR036322">
    <property type="entry name" value="WD40_repeat_dom_sf"/>
</dbReference>
<proteinExistence type="inferred from homology"/>
<keyword evidence="2" id="KW-0507">mRNA processing</keyword>
<protein>
    <recommendedName>
        <fullName evidence="13">DNA damage-binding protein 1</fullName>
    </recommendedName>
</protein>
<dbReference type="Pfam" id="PF23726">
    <property type="entry name" value="Beta-prop_RSE1_2nd"/>
    <property type="match status" value="1"/>
</dbReference>
<feature type="compositionally biased region" description="Acidic residues" evidence="7">
    <location>
        <begin position="832"/>
        <end position="849"/>
    </location>
</feature>
<dbReference type="Gene3D" id="2.130.10.10">
    <property type="entry name" value="YVTN repeat-like/Quinoprotein amine dehydrogenase"/>
    <property type="match status" value="3"/>
</dbReference>
<feature type="domain" description="RSE1/DDB1/CPSF1 second beta-propeller" evidence="10">
    <location>
        <begin position="450"/>
        <end position="770"/>
    </location>
</feature>
<comment type="caution">
    <text evidence="11">The sequence shown here is derived from an EMBL/GenBank/DDBJ whole genome shotgun (WGS) entry which is preliminary data.</text>
</comment>
<keyword evidence="3" id="KW-0747">Spliceosome</keyword>
<evidence type="ECO:0000259" key="10">
    <source>
        <dbReference type="Pfam" id="PF23726"/>
    </source>
</evidence>
<feature type="region of interest" description="Disordered" evidence="7">
    <location>
        <begin position="824"/>
        <end position="861"/>
    </location>
</feature>
<gene>
    <name evidence="11" type="ORF">CYMTET_14793</name>
</gene>
<reference evidence="11 12" key="1">
    <citation type="journal article" date="2015" name="Genome Biol. Evol.">
        <title>Comparative Genomics of a Bacterivorous Green Alga Reveals Evolutionary Causalities and Consequences of Phago-Mixotrophic Mode of Nutrition.</title>
        <authorList>
            <person name="Burns J.A."/>
            <person name="Paasch A."/>
            <person name="Narechania A."/>
            <person name="Kim E."/>
        </authorList>
    </citation>
    <scope>NUCLEOTIDE SEQUENCE [LARGE SCALE GENOMIC DNA]</scope>
    <source>
        <strain evidence="11 12">PLY_AMNH</strain>
    </source>
</reference>
<dbReference type="GO" id="GO:0003676">
    <property type="term" value="F:nucleic acid binding"/>
    <property type="evidence" value="ECO:0007669"/>
    <property type="project" value="InterPro"/>
</dbReference>
<evidence type="ECO:0000259" key="9">
    <source>
        <dbReference type="Pfam" id="PF10433"/>
    </source>
</evidence>
<evidence type="ECO:0000256" key="7">
    <source>
        <dbReference type="SAM" id="MobiDB-lite"/>
    </source>
</evidence>
<evidence type="ECO:0000256" key="4">
    <source>
        <dbReference type="ARBA" id="ARBA00023187"/>
    </source>
</evidence>
<organism evidence="11 12">
    <name type="scientific">Cymbomonas tetramitiformis</name>
    <dbReference type="NCBI Taxonomy" id="36881"/>
    <lineage>
        <taxon>Eukaryota</taxon>
        <taxon>Viridiplantae</taxon>
        <taxon>Chlorophyta</taxon>
        <taxon>Pyramimonadophyceae</taxon>
        <taxon>Pyramimonadales</taxon>
        <taxon>Pyramimonadaceae</taxon>
        <taxon>Cymbomonas</taxon>
    </lineage>
</organism>
<dbReference type="InterPro" id="IPR004871">
    <property type="entry name" value="RSE1/DDB1/CPSF1_C"/>
</dbReference>
<dbReference type="PANTHER" id="PTHR10644">
    <property type="entry name" value="DNA REPAIR/RNA PROCESSING CPSF FAMILY"/>
    <property type="match status" value="1"/>
</dbReference>
<dbReference type="AlphaFoldDB" id="A0AAE0GFN4"/>
<evidence type="ECO:0000256" key="1">
    <source>
        <dbReference type="ARBA" id="ARBA00004123"/>
    </source>
</evidence>
<dbReference type="InterPro" id="IPR058543">
    <property type="entry name" value="Beta-prop_RSE1/DDB1/CPSF1_2nd"/>
</dbReference>
<keyword evidence="12" id="KW-1185">Reference proteome</keyword>
<evidence type="ECO:0000313" key="12">
    <source>
        <dbReference type="Proteomes" id="UP001190700"/>
    </source>
</evidence>
<evidence type="ECO:0000256" key="5">
    <source>
        <dbReference type="ARBA" id="ARBA00023242"/>
    </source>
</evidence>
<comment type="similarity">
    <text evidence="6">Belongs to the RSE1 family.</text>
</comment>
<keyword evidence="4" id="KW-0508">mRNA splicing</keyword>